<gene>
    <name evidence="10" type="primary">mhpB</name>
    <name evidence="12" type="ORF">KV113_01015</name>
</gene>
<evidence type="ECO:0000256" key="2">
    <source>
        <dbReference type="ARBA" id="ARBA00001843"/>
    </source>
</evidence>
<dbReference type="Proteomes" id="UP001298593">
    <property type="component" value="Unassembled WGS sequence"/>
</dbReference>
<proteinExistence type="inferred from homology"/>
<keyword evidence="8 10" id="KW-0560">Oxidoreductase</keyword>
<keyword evidence="9 10" id="KW-0408">Iron</keyword>
<evidence type="ECO:0000313" key="12">
    <source>
        <dbReference type="EMBL" id="MEB3030121.1"/>
    </source>
</evidence>
<evidence type="ECO:0000256" key="8">
    <source>
        <dbReference type="ARBA" id="ARBA00023002"/>
    </source>
</evidence>
<evidence type="ECO:0000256" key="7">
    <source>
        <dbReference type="ARBA" id="ARBA00022964"/>
    </source>
</evidence>
<dbReference type="EC" id="1.13.11.16" evidence="10"/>
<keyword evidence="6 10" id="KW-0058">Aromatic hydrocarbons catabolism</keyword>
<keyword evidence="7 10" id="KW-0223">Dioxygenase</keyword>
<sequence>MSHSPLLNLPGPPPELLADVEAAIAGAREFVAAFDPELVVVFAPDHYNGFFYKLMPPFCIGTAAQGIGDYGTRTGPLNVPATLAGDCATAVLDRGVDMSVSACMDVDHGTVQPLERLFGDATARPVIPIFVNAVGAPLGPLRRARQLGAAVGAFLATLDQRVLLVGSGGLSHDPPIPTLATASPEVRNRILHGAPMSAEQRLARQESVVAAAREFAAGRSTLAALNPDFDQRFLQIVDSGSLGELDDWSNAFITEAGGNSAHEIRTWVAAFAAMAAQGPYRTDNRYYRAAPELIAGFATRTALGVEQR</sequence>
<evidence type="ECO:0000256" key="4">
    <source>
        <dbReference type="ARBA" id="ARBA00007030"/>
    </source>
</evidence>
<dbReference type="EMBL" id="JAYJJU010000001">
    <property type="protein sequence ID" value="MEB3030121.1"/>
    <property type="molecule type" value="Genomic_DNA"/>
</dbReference>
<dbReference type="InterPro" id="IPR004183">
    <property type="entry name" value="Xdiol_dOase_suB"/>
</dbReference>
<dbReference type="InterPro" id="IPR023789">
    <property type="entry name" value="DHPP/DHXA_dioxygenase"/>
</dbReference>
<comment type="catalytic activity">
    <reaction evidence="2 10">
        <text>3-(2,3-dihydroxyphenyl)propanoate + O2 = (2Z,4E)-2-hydroxy-6-oxonona-2,4-dienedioate + H(+)</text>
        <dbReference type="Rhea" id="RHEA:23840"/>
        <dbReference type="ChEBI" id="CHEBI:15378"/>
        <dbReference type="ChEBI" id="CHEBI:15379"/>
        <dbReference type="ChEBI" id="CHEBI:46951"/>
        <dbReference type="ChEBI" id="CHEBI:66887"/>
        <dbReference type="EC" id="1.13.11.16"/>
    </reaction>
</comment>
<evidence type="ECO:0000256" key="6">
    <source>
        <dbReference type="ARBA" id="ARBA00022797"/>
    </source>
</evidence>
<evidence type="ECO:0000256" key="1">
    <source>
        <dbReference type="ARBA" id="ARBA00001748"/>
    </source>
</evidence>
<comment type="pathway">
    <text evidence="3 10">Aromatic compound metabolism; 3-phenylpropanoate degradation.</text>
</comment>
<dbReference type="NCBIfam" id="NF009910">
    <property type="entry name" value="PRK13370.1-4"/>
    <property type="match status" value="1"/>
</dbReference>
<evidence type="ECO:0000256" key="5">
    <source>
        <dbReference type="ARBA" id="ARBA00011881"/>
    </source>
</evidence>
<dbReference type="SUPFAM" id="SSF53213">
    <property type="entry name" value="LigB-like"/>
    <property type="match status" value="1"/>
</dbReference>
<comment type="caution">
    <text evidence="12">The sequence shown here is derived from an EMBL/GenBank/DDBJ whole genome shotgun (WGS) entry which is preliminary data.</text>
</comment>
<dbReference type="Gene3D" id="3.40.830.10">
    <property type="entry name" value="LigB-like"/>
    <property type="match status" value="1"/>
</dbReference>
<comment type="catalytic activity">
    <reaction evidence="1 10">
        <text>(2E)-3-(2,3-dihydroxyphenyl)prop-2-enoate + O2 = (2Z,4E,7E)-2-hydroxy-6-oxonona-2,4,7-trienedioate + H(+)</text>
        <dbReference type="Rhea" id="RHEA:25054"/>
        <dbReference type="ChEBI" id="CHEBI:15378"/>
        <dbReference type="ChEBI" id="CHEBI:15379"/>
        <dbReference type="ChEBI" id="CHEBI:58642"/>
        <dbReference type="ChEBI" id="CHEBI:66888"/>
        <dbReference type="EC" id="1.13.11.16"/>
    </reaction>
</comment>
<protein>
    <recommendedName>
        <fullName evidence="10">2,3-dihydroxyphenylpropionate/2,3-dihydroxicinnamic acid 1,2-dioxygenase</fullName>
        <ecNumber evidence="10">1.13.11.16</ecNumber>
    </recommendedName>
    <alternativeName>
        <fullName evidence="10">3-carboxyethylcatechol 2,3-dioxygenase</fullName>
    </alternativeName>
</protein>
<evidence type="ECO:0000313" key="13">
    <source>
        <dbReference type="Proteomes" id="UP001298593"/>
    </source>
</evidence>
<comment type="subunit">
    <text evidence="5 10">Homotetramer.</text>
</comment>
<comment type="cofactor">
    <cofactor evidence="10">
        <name>Fe(2+)</name>
        <dbReference type="ChEBI" id="CHEBI:29033"/>
    </cofactor>
</comment>
<feature type="domain" description="Extradiol ring-cleavage dioxygenase class III enzyme subunit B" evidence="11">
    <location>
        <begin position="1"/>
        <end position="297"/>
    </location>
</feature>
<dbReference type="RefSeq" id="WP_255611370.1">
    <property type="nucleotide sequence ID" value="NZ_JAYJJU010000001.1"/>
</dbReference>
<feature type="active site" description="Proton donor" evidence="10">
    <location>
        <position position="108"/>
    </location>
</feature>
<organism evidence="12 13">
    <name type="scientific">[Mycobacterium] nativiensis</name>
    <dbReference type="NCBI Taxonomy" id="2855503"/>
    <lineage>
        <taxon>Bacteria</taxon>
        <taxon>Bacillati</taxon>
        <taxon>Actinomycetota</taxon>
        <taxon>Actinomycetes</taxon>
        <taxon>Mycobacteriales</taxon>
        <taxon>Mycobacteriaceae</taxon>
        <taxon>Mycolicibacter</taxon>
    </lineage>
</organism>
<keyword evidence="13" id="KW-1185">Reference proteome</keyword>
<comment type="function">
    <text evidence="10">Catalyzes the non-heme iron(II)-dependent oxidative cleavage of 2,3-dihydroxyphenylpropionic acid and 2,3-dihydroxicinnamic acid into 2-hydroxy-6-ketononadienedioate and 2-hydroxy-6-ketononatrienedioate, respectively.</text>
</comment>
<comment type="similarity">
    <text evidence="4 10">Belongs to the LigB/MhpB extradiol dioxygenase family.</text>
</comment>
<evidence type="ECO:0000256" key="9">
    <source>
        <dbReference type="ARBA" id="ARBA00023004"/>
    </source>
</evidence>
<dbReference type="HAMAP" id="MF_01653">
    <property type="entry name" value="MhpB"/>
    <property type="match status" value="1"/>
</dbReference>
<evidence type="ECO:0000256" key="10">
    <source>
        <dbReference type="HAMAP-Rule" id="MF_01653"/>
    </source>
</evidence>
<reference evidence="12 13" key="1">
    <citation type="submission" date="2023-12" db="EMBL/GenBank/DDBJ databases">
        <title>Description of new species of Mycobacterium terrae complex isolated from sewage at the Sao Paulo Zoological Park Foundation in Brazil.</title>
        <authorList>
            <person name="Romagnoli C.L."/>
            <person name="Conceicao E.C."/>
            <person name="Machado E."/>
            <person name="Barreto L.B.P.F."/>
            <person name="Sharma A."/>
            <person name="Silva N.M."/>
            <person name="Marques L.E."/>
            <person name="Juliana M.A."/>
            <person name="Lourenco M.C.S."/>
            <person name="Digiampietri L.A."/>
            <person name="Suffys P.N."/>
            <person name="Viana-Niero C."/>
        </authorList>
    </citation>
    <scope>NUCLEOTIDE SEQUENCE [LARGE SCALE GENOMIC DNA]</scope>
    <source>
        <strain evidence="12 13">MYC340</strain>
    </source>
</reference>
<evidence type="ECO:0000256" key="3">
    <source>
        <dbReference type="ARBA" id="ARBA00005207"/>
    </source>
</evidence>
<name>A0ABU5XQ66_9MYCO</name>
<accession>A0ABU5XQ66</accession>
<feature type="active site" description="Proton acceptor" evidence="10">
    <location>
        <position position="172"/>
    </location>
</feature>
<dbReference type="Pfam" id="PF02900">
    <property type="entry name" value="LigB"/>
    <property type="match status" value="1"/>
</dbReference>
<dbReference type="GO" id="GO:0047070">
    <property type="term" value="F:3-carboxyethylcatechol 2,3-dioxygenase activity"/>
    <property type="evidence" value="ECO:0007669"/>
    <property type="project" value="UniProtKB-EC"/>
</dbReference>
<evidence type="ECO:0000259" key="11">
    <source>
        <dbReference type="Pfam" id="PF02900"/>
    </source>
</evidence>